<proteinExistence type="predicted"/>
<protein>
    <submittedName>
        <fullName evidence="1">Uncharacterized protein</fullName>
    </submittedName>
</protein>
<evidence type="ECO:0000313" key="2">
    <source>
        <dbReference type="Proteomes" id="UP000222366"/>
    </source>
</evidence>
<sequence>MTEPNYEAIGRCQVLKEKIDALNAYRNQRLKKLAKEAFQLTEGYYPQKGFPVLDTEKMNALLADITAADIDLRRAISEFNDWSQTAGEEPIKLTGLTSGE</sequence>
<name>A0A2D0KAR4_9GAMM</name>
<keyword evidence="2" id="KW-1185">Reference proteome</keyword>
<accession>A0A2D0KAR4</accession>
<dbReference type="Proteomes" id="UP000222366">
    <property type="component" value="Unassembled WGS sequence"/>
</dbReference>
<reference evidence="1 2" key="1">
    <citation type="journal article" date="2017" name="Nat. Microbiol.">
        <title>Natural product diversity associated with the nematode symbionts Photorhabdus and Xenorhabdus.</title>
        <authorList>
            <person name="Tobias N.J."/>
            <person name="Wolff H."/>
            <person name="Djahanschiri B."/>
            <person name="Grundmann F."/>
            <person name="Kronenwerth M."/>
            <person name="Shi Y.M."/>
            <person name="Simonyi S."/>
            <person name="Grun P."/>
            <person name="Shapiro-Ilan D."/>
            <person name="Pidot S.J."/>
            <person name="Stinear T.P."/>
            <person name="Ebersberger I."/>
            <person name="Bode H.B."/>
        </authorList>
    </citation>
    <scope>NUCLEOTIDE SEQUENCE [LARGE SCALE GENOMIC DNA]</scope>
    <source>
        <strain evidence="1 2">DSM 17904</strain>
    </source>
</reference>
<dbReference type="AlphaFoldDB" id="A0A2D0KAR4"/>
<organism evidence="1 2">
    <name type="scientific">Xenorhabdus stockiae</name>
    <dbReference type="NCBI Taxonomy" id="351614"/>
    <lineage>
        <taxon>Bacteria</taxon>
        <taxon>Pseudomonadati</taxon>
        <taxon>Pseudomonadota</taxon>
        <taxon>Gammaproteobacteria</taxon>
        <taxon>Enterobacterales</taxon>
        <taxon>Morganellaceae</taxon>
        <taxon>Xenorhabdus</taxon>
    </lineage>
</organism>
<dbReference type="EMBL" id="NJAJ01000075">
    <property type="protein sequence ID" value="PHM60452.1"/>
    <property type="molecule type" value="Genomic_DNA"/>
</dbReference>
<dbReference type="RefSeq" id="WP_099111809.1">
    <property type="nucleotide sequence ID" value="NZ_CAWNRH010000154.1"/>
</dbReference>
<evidence type="ECO:0000313" key="1">
    <source>
        <dbReference type="EMBL" id="PHM60452.1"/>
    </source>
</evidence>
<comment type="caution">
    <text evidence="1">The sequence shown here is derived from an EMBL/GenBank/DDBJ whole genome shotgun (WGS) entry which is preliminary data.</text>
</comment>
<gene>
    <name evidence="1" type="ORF">Xsto_04006</name>
</gene>